<dbReference type="CDD" id="cd11326">
    <property type="entry name" value="AmyAc_Glg_debranch"/>
    <property type="match status" value="1"/>
</dbReference>
<evidence type="ECO:0000256" key="3">
    <source>
        <dbReference type="ARBA" id="ARBA00022801"/>
    </source>
</evidence>
<dbReference type="GO" id="GO:0120549">
    <property type="term" value="F:limit dextrin alpha-1,6-maltotetraose-hydrolase activity"/>
    <property type="evidence" value="ECO:0007669"/>
    <property type="project" value="UniProtKB-EC"/>
</dbReference>
<dbReference type="UniPathway" id="UPA00165"/>
<gene>
    <name evidence="6" type="primary">glgX</name>
    <name evidence="9" type="ORF">BN1044_03008</name>
</gene>
<dbReference type="InterPro" id="IPR044505">
    <property type="entry name" value="GlgX_Isoamylase_N_E_set"/>
</dbReference>
<organism evidence="9 10">
    <name type="scientific">Hafnia alvei</name>
    <dbReference type="NCBI Taxonomy" id="569"/>
    <lineage>
        <taxon>Bacteria</taxon>
        <taxon>Pseudomonadati</taxon>
        <taxon>Pseudomonadota</taxon>
        <taxon>Gammaproteobacteria</taxon>
        <taxon>Enterobacterales</taxon>
        <taxon>Hafniaceae</taxon>
        <taxon>Hafnia</taxon>
    </lineage>
</organism>
<dbReference type="InterPro" id="IPR013780">
    <property type="entry name" value="Glyco_hydro_b"/>
</dbReference>
<comment type="function">
    <text evidence="6">Removes maltotriose and maltotetraose chains that are attached by 1,6-alpha-linkage to the limit dextrin main chain, generating a debranched limit dextrin.</text>
</comment>
<keyword evidence="4 6" id="KW-0119">Carbohydrate metabolism</keyword>
<feature type="active site" description="Nucleophile" evidence="6">
    <location>
        <position position="336"/>
    </location>
</feature>
<dbReference type="InterPro" id="IPR022844">
    <property type="entry name" value="Glycogen_debranch_bac"/>
</dbReference>
<dbReference type="InterPro" id="IPR011837">
    <property type="entry name" value="Glycogen_debranch_GlgX"/>
</dbReference>
<dbReference type="GO" id="GO:0005980">
    <property type="term" value="P:glycogen catabolic process"/>
    <property type="evidence" value="ECO:0007669"/>
    <property type="project" value="UniProtKB-UniRule"/>
</dbReference>
<dbReference type="AlphaFoldDB" id="A0A1C6Z2S4"/>
<evidence type="ECO:0000313" key="9">
    <source>
        <dbReference type="EMBL" id="SCM53513.1"/>
    </source>
</evidence>
<evidence type="ECO:0000256" key="7">
    <source>
        <dbReference type="SAM" id="MobiDB-lite"/>
    </source>
</evidence>
<proteinExistence type="inferred from homology"/>
<dbReference type="InterPro" id="IPR013783">
    <property type="entry name" value="Ig-like_fold"/>
</dbReference>
<dbReference type="InterPro" id="IPR004193">
    <property type="entry name" value="Glyco_hydro_13_N"/>
</dbReference>
<dbReference type="Proteomes" id="UP000094844">
    <property type="component" value="Unassembled WGS sequence"/>
</dbReference>
<keyword evidence="3 6" id="KW-0378">Hydrolase</keyword>
<dbReference type="OrthoDB" id="3236218at2"/>
<dbReference type="Pfam" id="PF18390">
    <property type="entry name" value="GlgX_C"/>
    <property type="match status" value="1"/>
</dbReference>
<evidence type="ECO:0000256" key="1">
    <source>
        <dbReference type="ARBA" id="ARBA00008061"/>
    </source>
</evidence>
<feature type="compositionally biased region" description="Polar residues" evidence="7">
    <location>
        <begin position="468"/>
        <end position="477"/>
    </location>
</feature>
<protein>
    <recommendedName>
        <fullName evidence="6">Glycogen debranching enzyme</fullName>
        <ecNumber evidence="6">3.2.1.196</ecNumber>
    </recommendedName>
    <alternativeName>
        <fullName evidence="6">Limit dextrin alpha-1,6-maltotetraose-hydrolase</fullName>
    </alternativeName>
</protein>
<comment type="similarity">
    <text evidence="1 6">Belongs to the glycosyl hydrolase 13 family.</text>
</comment>
<comment type="catalytic activity">
    <reaction evidence="6">
        <text>Hydrolysis of (1-&gt;6)-alpha-D-glucosidic linkages to branches with degrees of polymerization of three or four glucose residues in limit dextrin.</text>
        <dbReference type="EC" id="3.2.1.196"/>
    </reaction>
</comment>
<evidence type="ECO:0000256" key="6">
    <source>
        <dbReference type="HAMAP-Rule" id="MF_01248"/>
    </source>
</evidence>
<evidence type="ECO:0000256" key="5">
    <source>
        <dbReference type="ARBA" id="ARBA00023295"/>
    </source>
</evidence>
<feature type="active site" description="Proton donor" evidence="6">
    <location>
        <position position="371"/>
    </location>
</feature>
<dbReference type="RefSeq" id="WP_072309397.1">
    <property type="nucleotide sequence ID" value="NZ_FMIQ01000057.1"/>
</dbReference>
<dbReference type="HAMAP" id="MF_01248">
    <property type="entry name" value="GlgX"/>
    <property type="match status" value="1"/>
</dbReference>
<dbReference type="Gene3D" id="3.20.20.80">
    <property type="entry name" value="Glycosidases"/>
    <property type="match status" value="1"/>
</dbReference>
<dbReference type="PANTHER" id="PTHR43002">
    <property type="entry name" value="GLYCOGEN DEBRANCHING ENZYME"/>
    <property type="match status" value="1"/>
</dbReference>
<dbReference type="InterPro" id="IPR014756">
    <property type="entry name" value="Ig_E-set"/>
</dbReference>
<dbReference type="Gene3D" id="2.60.40.10">
    <property type="entry name" value="Immunoglobulins"/>
    <property type="match status" value="1"/>
</dbReference>
<dbReference type="NCBIfam" id="TIGR02100">
    <property type="entry name" value="glgX_debranch"/>
    <property type="match status" value="1"/>
</dbReference>
<dbReference type="NCBIfam" id="NF002983">
    <property type="entry name" value="PRK03705.1"/>
    <property type="match status" value="1"/>
</dbReference>
<dbReference type="InterPro" id="IPR040784">
    <property type="entry name" value="GlgX_C"/>
</dbReference>
<evidence type="ECO:0000256" key="4">
    <source>
        <dbReference type="ARBA" id="ARBA00023277"/>
    </source>
</evidence>
<dbReference type="EC" id="3.2.1.196" evidence="6"/>
<feature type="domain" description="Glycosyl hydrolase family 13 catalytic" evidence="8">
    <location>
        <begin position="149"/>
        <end position="558"/>
    </location>
</feature>
<keyword evidence="2 6" id="KW-0321">Glycogen metabolism</keyword>
<evidence type="ECO:0000259" key="8">
    <source>
        <dbReference type="SMART" id="SM00642"/>
    </source>
</evidence>
<sequence>MLKPGNPGPLGAHITPEGVNFALFSSHATRVELCIFDKTGHQESYELPARSGDVWHGLLPGAKAGLEYGYRVHGPWRPEKGQRFNPAKLLIDPYARELTGTLPLDDRLCGGLHEPDWRDDRDVVPHCIVREETYDWENDRPPHVLWGDTVIYEAHVRGLTQQHPGIPKELRGSYGALSHPVMIEYLKRLGITALELLPVQLHADEPRLQKIGLTNYWGYNVLAPFAIEPSFHSGRSKTTALSEFRDAVKALHAAGIEVILDVVFNHTAELDETGPMVSLRGIDNRSYYWRNAQGALENWTGCGNALRLTQPHSVQWVMDCLRYWVEECHVDGFRFDLGTVLGRNADFHRHAPLFITIAQDPVLSRVKFIAEPWDIGPNGYQLGHFPLTFSEWNDRYRDEVRQFWLQGSISAGAFAERFAASSQLFRHHGRAPSSSINQITAHDGFTLHDLVSFNDKHNLANGEENRDGTNSNYSNNHGVEGIDADENIQRRRNRSQRALLATLLLSQGAPMILAGDEMGHSQQGNNNAYCQDNEIAWLDWSCADTALTEFTASLIQLRKRIPALCANRWWDENDGNVVWLNAHAQPLTPDEWQAIAPSLLQIQLSGDWLIIVNPAQDDVEVCLPTGHWQASAPFNALDTVNNTERVVMPAHSICVLIRS</sequence>
<evidence type="ECO:0000313" key="10">
    <source>
        <dbReference type="Proteomes" id="UP000094844"/>
    </source>
</evidence>
<feature type="region of interest" description="Disordered" evidence="7">
    <location>
        <begin position="458"/>
        <end position="482"/>
    </location>
</feature>
<feature type="site" description="Transition state stabilizer" evidence="6">
    <location>
        <position position="443"/>
    </location>
</feature>
<dbReference type="CDD" id="cd02856">
    <property type="entry name" value="E_set_GDE_Isoamylase_N"/>
    <property type="match status" value="1"/>
</dbReference>
<dbReference type="GO" id="GO:0004135">
    <property type="term" value="F:amylo-alpha-1,6-glucosidase activity"/>
    <property type="evidence" value="ECO:0007669"/>
    <property type="project" value="InterPro"/>
</dbReference>
<accession>A0A1C6Z2S4</accession>
<name>A0A1C6Z2S4_HAFAL</name>
<dbReference type="Pfam" id="PF02922">
    <property type="entry name" value="CBM_48"/>
    <property type="match status" value="1"/>
</dbReference>
<reference evidence="9 10" key="1">
    <citation type="submission" date="2016-09" db="EMBL/GenBank/DDBJ databases">
        <authorList>
            <person name="Capua I."/>
            <person name="De Benedictis P."/>
            <person name="Joannis T."/>
            <person name="Lombin L.H."/>
            <person name="Cattoli G."/>
        </authorList>
    </citation>
    <scope>NUCLEOTIDE SEQUENCE [LARGE SCALE GENOMIC DNA]</scope>
    <source>
        <strain evidence="9 10">GB001</strain>
    </source>
</reference>
<dbReference type="SUPFAM" id="SSF81296">
    <property type="entry name" value="E set domains"/>
    <property type="match status" value="1"/>
</dbReference>
<feature type="compositionally biased region" description="Basic and acidic residues" evidence="7">
    <location>
        <begin position="458"/>
        <end position="467"/>
    </location>
</feature>
<dbReference type="InterPro" id="IPR006047">
    <property type="entry name" value="GH13_cat_dom"/>
</dbReference>
<dbReference type="Pfam" id="PF00128">
    <property type="entry name" value="Alpha-amylase"/>
    <property type="match status" value="2"/>
</dbReference>
<dbReference type="Gene3D" id="2.60.40.1180">
    <property type="entry name" value="Golgi alpha-mannosidase II"/>
    <property type="match status" value="1"/>
</dbReference>
<dbReference type="EMBL" id="FMIQ01000057">
    <property type="protein sequence ID" value="SCM53513.1"/>
    <property type="molecule type" value="Genomic_DNA"/>
</dbReference>
<comment type="pathway">
    <text evidence="6">Glycan degradation; glycogen degradation.</text>
</comment>
<dbReference type="SMART" id="SM00642">
    <property type="entry name" value="Aamy"/>
    <property type="match status" value="1"/>
</dbReference>
<keyword evidence="5 6" id="KW-0326">Glycosidase</keyword>
<evidence type="ECO:0000256" key="2">
    <source>
        <dbReference type="ARBA" id="ARBA00022600"/>
    </source>
</evidence>
<dbReference type="InterPro" id="IPR017853">
    <property type="entry name" value="GH"/>
</dbReference>
<dbReference type="SUPFAM" id="SSF51445">
    <property type="entry name" value="(Trans)glycosidases"/>
    <property type="match status" value="1"/>
</dbReference>
<dbReference type="STRING" id="569.A6V27_08235"/>